<protein>
    <submittedName>
        <fullName evidence="3">Lysophospholipid acyltransferase family protein</fullName>
    </submittedName>
</protein>
<reference evidence="3 4" key="1">
    <citation type="submission" date="2020-09" db="EMBL/GenBank/DDBJ databases">
        <title>Draft Genome Sequence of Aminobacter carboxidus type strain DSM 1086, a soil Gram-negative carboxydobacterium.</title>
        <authorList>
            <person name="Turrini P."/>
            <person name="Tescari M."/>
            <person name="Artuso I."/>
            <person name="Lugli G.A."/>
            <person name="Frangipani E."/>
            <person name="Ventura M."/>
            <person name="Visca P."/>
        </authorList>
    </citation>
    <scope>NUCLEOTIDE SEQUENCE [LARGE SCALE GENOMIC DNA]</scope>
    <source>
        <strain evidence="3 4">DSM 1086</strain>
    </source>
</reference>
<dbReference type="Proteomes" id="UP000598227">
    <property type="component" value="Unassembled WGS sequence"/>
</dbReference>
<dbReference type="Pfam" id="PF04028">
    <property type="entry name" value="DUF374"/>
    <property type="match status" value="1"/>
</dbReference>
<keyword evidence="3" id="KW-0808">Transferase</keyword>
<dbReference type="EMBL" id="JACZEP010000001">
    <property type="protein sequence ID" value="MBE1203343.1"/>
    <property type="molecule type" value="Genomic_DNA"/>
</dbReference>
<comment type="caution">
    <text evidence="3">The sequence shown here is derived from an EMBL/GenBank/DDBJ whole genome shotgun (WGS) entry which is preliminary data.</text>
</comment>
<keyword evidence="4" id="KW-1185">Reference proteome</keyword>
<evidence type="ECO:0000256" key="1">
    <source>
        <dbReference type="SAM" id="MobiDB-lite"/>
    </source>
</evidence>
<dbReference type="CDD" id="cd07983">
    <property type="entry name" value="LPLAT_DUF374-like"/>
    <property type="match status" value="1"/>
</dbReference>
<sequence length="279" mass="29884">MEQPRMASPAVRPATKKKRVKQPASKTFWRRIREPLAKSRFAKGAVASLFAGAMRFIRLTNPLVKGSYELAGGSHADSEPLIVGLWHGQHLLAPALYPSKRGLVAMVSRSADAELNALVINKFGIEAVRGSGGRETRRKHEKGGATALIALKKALDTGKNVCMIADIPHGTPRDAGMGIVLLARLSGRPIAPAAIATSRRKVLEGSWDKTTINLPFGRCAIFVAPLIEVPADADDAEMERKRQELTAAIDHATEQAYRLVDGGKVDGGKVASGRLDSGT</sequence>
<proteinExistence type="predicted"/>
<organism evidence="3 4">
    <name type="scientific">Aminobacter carboxidus</name>
    <dbReference type="NCBI Taxonomy" id="376165"/>
    <lineage>
        <taxon>Bacteria</taxon>
        <taxon>Pseudomonadati</taxon>
        <taxon>Pseudomonadota</taxon>
        <taxon>Alphaproteobacteria</taxon>
        <taxon>Hyphomicrobiales</taxon>
        <taxon>Phyllobacteriaceae</taxon>
        <taxon>Aminobacter</taxon>
    </lineage>
</organism>
<dbReference type="GO" id="GO:0016746">
    <property type="term" value="F:acyltransferase activity"/>
    <property type="evidence" value="ECO:0007669"/>
    <property type="project" value="UniProtKB-KW"/>
</dbReference>
<evidence type="ECO:0000313" key="3">
    <source>
        <dbReference type="EMBL" id="MBE1203343.1"/>
    </source>
</evidence>
<evidence type="ECO:0000313" key="4">
    <source>
        <dbReference type="Proteomes" id="UP000598227"/>
    </source>
</evidence>
<feature type="domain" description="DUF374" evidence="2">
    <location>
        <begin position="97"/>
        <end position="170"/>
    </location>
</feature>
<feature type="region of interest" description="Disordered" evidence="1">
    <location>
        <begin position="1"/>
        <end position="24"/>
    </location>
</feature>
<dbReference type="InterPro" id="IPR007172">
    <property type="entry name" value="DUF374"/>
</dbReference>
<accession>A0ABR9GI64</accession>
<gene>
    <name evidence="3" type="ORF">IHE39_03455</name>
</gene>
<name>A0ABR9GI64_9HYPH</name>
<keyword evidence="3" id="KW-0012">Acyltransferase</keyword>
<dbReference type="RefSeq" id="WP_184768711.1">
    <property type="nucleotide sequence ID" value="NZ_JACHGI010000003.1"/>
</dbReference>
<evidence type="ECO:0000259" key="2">
    <source>
        <dbReference type="Pfam" id="PF04028"/>
    </source>
</evidence>